<dbReference type="OrthoDB" id="7069355at2"/>
<feature type="domain" description="SMODS and SLOG-associating 2TM effector" evidence="2">
    <location>
        <begin position="3"/>
        <end position="198"/>
    </location>
</feature>
<dbReference type="eggNOG" id="ENOG5032CQT">
    <property type="taxonomic scope" value="Bacteria"/>
</dbReference>
<evidence type="ECO:0000259" key="2">
    <source>
        <dbReference type="Pfam" id="PF18160"/>
    </source>
</evidence>
<sequence>MKEKFIKVTYQQIWKTRGARFVAHANYLKQNKSSSFTIAILSAYVIVMSLFFISPSLNSKINNGDLSLITLAASLLTVIFSQIESSKDYKLKAEKLHQNAMELSDIYHESQALLFSDDDLNDRYKMAQDISKRYNSIIQKCDENHNDYDYKFFLASNWTDDDIKLTKRQAGWTKFCISIRIRYYYAIWILTPVILFAILTCL</sequence>
<feature type="transmembrane region" description="Helical" evidence="1">
    <location>
        <begin position="36"/>
        <end position="54"/>
    </location>
</feature>
<evidence type="ECO:0000313" key="4">
    <source>
        <dbReference type="Proteomes" id="UP000019402"/>
    </source>
</evidence>
<dbReference type="NCBIfam" id="NF033631">
    <property type="entry name" value="SLATT_5"/>
    <property type="match status" value="1"/>
</dbReference>
<keyword evidence="1" id="KW-0472">Membrane</keyword>
<feature type="transmembrane region" description="Helical" evidence="1">
    <location>
        <begin position="66"/>
        <end position="83"/>
    </location>
</feature>
<dbReference type="Proteomes" id="UP000019402">
    <property type="component" value="Unassembled WGS sequence"/>
</dbReference>
<protein>
    <recommendedName>
        <fullName evidence="2">SMODS and SLOG-associating 2TM effector domain-containing protein</fullName>
    </recommendedName>
</protein>
<keyword evidence="4" id="KW-1185">Reference proteome</keyword>
<reference evidence="3 4" key="1">
    <citation type="journal article" date="2014" name="Genome Announc.">
        <title>Draft Genome Sequence of Cytophaga fermentans JCM 21142T, a Facultative Anaerobe Isolated from Marine Mud.</title>
        <authorList>
            <person name="Starns D."/>
            <person name="Oshima K."/>
            <person name="Suda W."/>
            <person name="Iino T."/>
            <person name="Yuki M."/>
            <person name="Inoue J."/>
            <person name="Kitamura K."/>
            <person name="Iida T."/>
            <person name="Darby A."/>
            <person name="Hattori M."/>
            <person name="Ohkuma M."/>
        </authorList>
    </citation>
    <scope>NUCLEOTIDE SEQUENCE [LARGE SCALE GENOMIC DNA]</scope>
    <source>
        <strain evidence="3 4">JCM 21142</strain>
    </source>
</reference>
<dbReference type="Pfam" id="PF18160">
    <property type="entry name" value="SLATT_5"/>
    <property type="match status" value="1"/>
</dbReference>
<organism evidence="3 4">
    <name type="scientific">Saccharicrinis fermentans DSM 9555 = JCM 21142</name>
    <dbReference type="NCBI Taxonomy" id="869213"/>
    <lineage>
        <taxon>Bacteria</taxon>
        <taxon>Pseudomonadati</taxon>
        <taxon>Bacteroidota</taxon>
        <taxon>Bacteroidia</taxon>
        <taxon>Marinilabiliales</taxon>
        <taxon>Marinilabiliaceae</taxon>
        <taxon>Saccharicrinis</taxon>
    </lineage>
</organism>
<keyword evidence="1" id="KW-1133">Transmembrane helix</keyword>
<accession>W7YEU1</accession>
<dbReference type="AlphaFoldDB" id="W7YEU1"/>
<feature type="transmembrane region" description="Helical" evidence="1">
    <location>
        <begin position="183"/>
        <end position="200"/>
    </location>
</feature>
<dbReference type="EMBL" id="BAMD01000196">
    <property type="protein sequence ID" value="GAF05988.1"/>
    <property type="molecule type" value="Genomic_DNA"/>
</dbReference>
<name>W7YEU1_9BACT</name>
<keyword evidence="1" id="KW-0812">Transmembrane</keyword>
<dbReference type="InterPro" id="IPR041115">
    <property type="entry name" value="SLATT_5"/>
</dbReference>
<proteinExistence type="predicted"/>
<evidence type="ECO:0000256" key="1">
    <source>
        <dbReference type="SAM" id="Phobius"/>
    </source>
</evidence>
<evidence type="ECO:0000313" key="3">
    <source>
        <dbReference type="EMBL" id="GAF05988.1"/>
    </source>
</evidence>
<dbReference type="RefSeq" id="WP_027473801.1">
    <property type="nucleotide sequence ID" value="NZ_BAMD01000196.1"/>
</dbReference>
<comment type="caution">
    <text evidence="3">The sequence shown here is derived from an EMBL/GenBank/DDBJ whole genome shotgun (WGS) entry which is preliminary data.</text>
</comment>
<gene>
    <name evidence="3" type="ORF">JCM21142_134754</name>
</gene>